<dbReference type="GO" id="GO:0016491">
    <property type="term" value="F:oxidoreductase activity"/>
    <property type="evidence" value="ECO:0007669"/>
    <property type="project" value="InterPro"/>
</dbReference>
<accession>A0A4P9VZN9</accession>
<dbReference type="PRINTS" id="PR00092">
    <property type="entry name" value="TYROSINASE"/>
</dbReference>
<dbReference type="EMBL" id="KZ999708">
    <property type="protein sequence ID" value="RKO84812.1"/>
    <property type="molecule type" value="Genomic_DNA"/>
</dbReference>
<proteinExistence type="predicted"/>
<sequence>MRPSVWTLFPLIFSLAAPPSLGVAATECKTYTHRREWRLMSEAQREDWISSIKCLMSFEYERLSFDNTGGRLSTMQSIYDEFAFAHDQLNDFVHMNAYFLSWRAFLHIFDTKLRDTCGYKGPTPYWDWSLDVQDLFSAPVFDPHPTHGLGTNGNCLTADCRVHDGAFGPSPLSEAPAPIFAHPIPHSLRRNLTLYFGEKPDEKPFNHSLSQTHIANVTQRSTGDFFKFQYSMTQIHNDVHNFVGGDLAGTCPDQYQLVQGVDCATGFTPYDPLFWLHHGNLDRLYSNWQNADPLNFNSFSGITLHPKNISDTRFTRNATAGHILLFDNLSAPKHVNEVGFPTRWFGERRLEGQGGGRKKGRVVT</sequence>
<gene>
    <name evidence="4" type="ORF">BDK51DRAFT_18939</name>
</gene>
<evidence type="ECO:0000313" key="4">
    <source>
        <dbReference type="EMBL" id="RKO84812.1"/>
    </source>
</evidence>
<dbReference type="InterPro" id="IPR008922">
    <property type="entry name" value="Di-copper_centre_dom_sf"/>
</dbReference>
<dbReference type="GO" id="GO:0046872">
    <property type="term" value="F:metal ion binding"/>
    <property type="evidence" value="ECO:0007669"/>
    <property type="project" value="UniProtKB-KW"/>
</dbReference>
<dbReference type="InterPro" id="IPR002227">
    <property type="entry name" value="Tyrosinase_Cu-bd"/>
</dbReference>
<dbReference type="OrthoDB" id="6132182at2759"/>
<feature type="chain" id="PRO_5020196443" description="Tyrosinase copper-binding domain-containing protein" evidence="2">
    <location>
        <begin position="23"/>
        <end position="364"/>
    </location>
</feature>
<evidence type="ECO:0000256" key="2">
    <source>
        <dbReference type="SAM" id="SignalP"/>
    </source>
</evidence>
<organism evidence="4 5">
    <name type="scientific">Blyttiomyces helicus</name>
    <dbReference type="NCBI Taxonomy" id="388810"/>
    <lineage>
        <taxon>Eukaryota</taxon>
        <taxon>Fungi</taxon>
        <taxon>Fungi incertae sedis</taxon>
        <taxon>Chytridiomycota</taxon>
        <taxon>Chytridiomycota incertae sedis</taxon>
        <taxon>Chytridiomycetes</taxon>
        <taxon>Chytridiomycetes incertae sedis</taxon>
        <taxon>Blyttiomyces</taxon>
    </lineage>
</organism>
<dbReference type="AlphaFoldDB" id="A0A4P9VZN9"/>
<dbReference type="SUPFAM" id="SSF48056">
    <property type="entry name" value="Di-copper centre-containing domain"/>
    <property type="match status" value="1"/>
</dbReference>
<dbReference type="Proteomes" id="UP000269721">
    <property type="component" value="Unassembled WGS sequence"/>
</dbReference>
<protein>
    <recommendedName>
        <fullName evidence="3">Tyrosinase copper-binding domain-containing protein</fullName>
    </recommendedName>
</protein>
<feature type="domain" description="Tyrosinase copper-binding" evidence="3">
    <location>
        <begin position="271"/>
        <end position="282"/>
    </location>
</feature>
<feature type="signal peptide" evidence="2">
    <location>
        <begin position="1"/>
        <end position="22"/>
    </location>
</feature>
<evidence type="ECO:0000259" key="3">
    <source>
        <dbReference type="PROSITE" id="PS00498"/>
    </source>
</evidence>
<evidence type="ECO:0000313" key="5">
    <source>
        <dbReference type="Proteomes" id="UP000269721"/>
    </source>
</evidence>
<dbReference type="PANTHER" id="PTHR11474">
    <property type="entry name" value="TYROSINASE FAMILY MEMBER"/>
    <property type="match status" value="1"/>
</dbReference>
<dbReference type="InterPro" id="IPR050316">
    <property type="entry name" value="Tyrosinase/Hemocyanin"/>
</dbReference>
<keyword evidence="2" id="KW-0732">Signal</keyword>
<dbReference type="Pfam" id="PF00264">
    <property type="entry name" value="Tyrosinase"/>
    <property type="match status" value="1"/>
</dbReference>
<evidence type="ECO:0000256" key="1">
    <source>
        <dbReference type="ARBA" id="ARBA00022723"/>
    </source>
</evidence>
<name>A0A4P9VZN9_9FUNG</name>
<dbReference type="PANTHER" id="PTHR11474:SF127">
    <property type="entry name" value="TYROSINASE COPPER-BINDING DOMAIN-CONTAINING PROTEIN"/>
    <property type="match status" value="1"/>
</dbReference>
<keyword evidence="5" id="KW-1185">Reference proteome</keyword>
<dbReference type="Gene3D" id="1.10.1280.10">
    <property type="entry name" value="Di-copper center containing domain from catechol oxidase"/>
    <property type="match status" value="1"/>
</dbReference>
<reference evidence="5" key="1">
    <citation type="journal article" date="2018" name="Nat. Microbiol.">
        <title>Leveraging single-cell genomics to expand the fungal tree of life.</title>
        <authorList>
            <person name="Ahrendt S.R."/>
            <person name="Quandt C.A."/>
            <person name="Ciobanu D."/>
            <person name="Clum A."/>
            <person name="Salamov A."/>
            <person name="Andreopoulos B."/>
            <person name="Cheng J.F."/>
            <person name="Woyke T."/>
            <person name="Pelin A."/>
            <person name="Henrissat B."/>
            <person name="Reynolds N.K."/>
            <person name="Benny G.L."/>
            <person name="Smith M.E."/>
            <person name="James T.Y."/>
            <person name="Grigoriev I.V."/>
        </authorList>
    </citation>
    <scope>NUCLEOTIDE SEQUENCE [LARGE SCALE GENOMIC DNA]</scope>
</reference>
<keyword evidence="1" id="KW-0479">Metal-binding</keyword>
<dbReference type="PROSITE" id="PS00498">
    <property type="entry name" value="TYROSINASE_2"/>
    <property type="match status" value="1"/>
</dbReference>